<sequence length="250" mass="25277">MARPGSPGTLLTVVPRSTRSIEVLLAGALAVERVGAGVVRVPSTGLTSTADAVAGLREQTALLVQLADVTDERALDALPDSASCPLAEAGSADGWAALVRLHTALRDRGVAPEYEITRTDQFAVLRRLLDDHGLPPNGRVHVGLVLGTPGGLPGDAATLVDAVRLLPVGATFSAAGLGGSTIPVMLTALATGGHLRVGTADTSDYAEGQAARDDVQLVARAAGLAKIAQRPPLAAAGARELLGAHGPVQV</sequence>
<accession>A0A9X3AH35</accession>
<proteinExistence type="predicted"/>
<dbReference type="InterPro" id="IPR008567">
    <property type="entry name" value="BKACE"/>
</dbReference>
<comment type="caution">
    <text evidence="1">The sequence shown here is derived from an EMBL/GenBank/DDBJ whole genome shotgun (WGS) entry which is preliminary data.</text>
</comment>
<dbReference type="Pfam" id="PF05853">
    <property type="entry name" value="BKACE"/>
    <property type="match status" value="1"/>
</dbReference>
<evidence type="ECO:0000313" key="1">
    <source>
        <dbReference type="EMBL" id="MCS7480932.1"/>
    </source>
</evidence>
<dbReference type="EMBL" id="JANYMP010000015">
    <property type="protein sequence ID" value="MCS7480932.1"/>
    <property type="molecule type" value="Genomic_DNA"/>
</dbReference>
<name>A0A9X3AH35_9PSEU</name>
<dbReference type="PANTHER" id="PTHR37418">
    <property type="entry name" value="3-KETO-5-AMINOHEXANOATE CLEAVAGE ENZYME-RELATED"/>
    <property type="match status" value="1"/>
</dbReference>
<dbReference type="GO" id="GO:0043720">
    <property type="term" value="F:3-keto-5-aminohexanoate cleavage activity"/>
    <property type="evidence" value="ECO:0007669"/>
    <property type="project" value="InterPro"/>
</dbReference>
<evidence type="ECO:0000313" key="2">
    <source>
        <dbReference type="Proteomes" id="UP001141259"/>
    </source>
</evidence>
<reference evidence="1" key="1">
    <citation type="submission" date="2022-08" db="EMBL/GenBank/DDBJ databases">
        <authorList>
            <person name="Tistechok S."/>
            <person name="Samborskyy M."/>
            <person name="Roman I."/>
        </authorList>
    </citation>
    <scope>NUCLEOTIDE SEQUENCE</scope>
    <source>
        <strain evidence="1">DSM 103496</strain>
    </source>
</reference>
<dbReference type="Proteomes" id="UP001141259">
    <property type="component" value="Unassembled WGS sequence"/>
</dbReference>
<dbReference type="AlphaFoldDB" id="A0A9X3AH35"/>
<dbReference type="Gene3D" id="3.20.20.70">
    <property type="entry name" value="Aldolase class I"/>
    <property type="match status" value="1"/>
</dbReference>
<organism evidence="1 2">
    <name type="scientific">Umezawaea endophytica</name>
    <dbReference type="NCBI Taxonomy" id="1654476"/>
    <lineage>
        <taxon>Bacteria</taxon>
        <taxon>Bacillati</taxon>
        <taxon>Actinomycetota</taxon>
        <taxon>Actinomycetes</taxon>
        <taxon>Pseudonocardiales</taxon>
        <taxon>Pseudonocardiaceae</taxon>
        <taxon>Umezawaea</taxon>
    </lineage>
</organism>
<dbReference type="InterPro" id="IPR013785">
    <property type="entry name" value="Aldolase_TIM"/>
</dbReference>
<dbReference type="RefSeq" id="WP_259626415.1">
    <property type="nucleotide sequence ID" value="NZ_JANYMP010000015.1"/>
</dbReference>
<dbReference type="PANTHER" id="PTHR37418:SF1">
    <property type="entry name" value="3-KETO-5-AMINOHEXANOATE CLEAVAGE PROTEIN"/>
    <property type="match status" value="1"/>
</dbReference>
<keyword evidence="2" id="KW-1185">Reference proteome</keyword>
<gene>
    <name evidence="1" type="ORF">NZH93_29090</name>
</gene>
<protein>
    <submittedName>
        <fullName evidence="1">3-keto-5-aminohexanoate cleavage protein</fullName>
    </submittedName>
</protein>